<dbReference type="PANTHER" id="PTHR47182">
    <property type="entry name" value="CELL WALL ALPHA-1,3-GLUCAN SYNTHASE AGS1-RELATED"/>
    <property type="match status" value="1"/>
</dbReference>
<dbReference type="SUPFAM" id="SSF51445">
    <property type="entry name" value="(Trans)glycosidases"/>
    <property type="match status" value="1"/>
</dbReference>
<keyword evidence="4" id="KW-1185">Reference proteome</keyword>
<dbReference type="AlphaFoldDB" id="A0A0C3PXN1"/>
<keyword evidence="1" id="KW-0732">Signal</keyword>
<dbReference type="PANTHER" id="PTHR47182:SF2">
    <property type="entry name" value="CELL WALL ALPHA-1,3-GLUCAN SYNTHASE AGS1"/>
    <property type="match status" value="1"/>
</dbReference>
<name>A0A0C3PXN1_PISTI</name>
<feature type="signal peptide" evidence="1">
    <location>
        <begin position="1"/>
        <end position="20"/>
    </location>
</feature>
<dbReference type="InterPro" id="IPR058655">
    <property type="entry name" value="Mok11-14/Ags1-like"/>
</dbReference>
<proteinExistence type="predicted"/>
<sequence>MIMRFWTALTSLWLATLVFSSPYQPELVQYNFNVNQNTTDPTQYYSTRTNTTYTPSPQNWRAVPIYTVLMDKFADGDPSNNDYFGTMYEWDWRETQLRFGGDIKGLTSRLDYIQGMGMKAIYLSGTIFLNMIWQADSAQHSFFS</sequence>
<feature type="domain" description="Glycosyl hydrolase family 13 catalytic" evidence="2">
    <location>
        <begin position="68"/>
        <end position="124"/>
    </location>
</feature>
<dbReference type="HOGENOM" id="CLU_1797253_0_0_1"/>
<feature type="chain" id="PRO_5002177178" evidence="1">
    <location>
        <begin position="21"/>
        <end position="144"/>
    </location>
</feature>
<protein>
    <submittedName>
        <fullName evidence="3">Glycoside hydrolase family 13 protein</fullName>
    </submittedName>
</protein>
<dbReference type="GO" id="GO:0070600">
    <property type="term" value="P:fungal-type cell wall (1-&gt;3)-alpha-glucan biosynthetic process"/>
    <property type="evidence" value="ECO:0007669"/>
    <property type="project" value="TreeGrafter"/>
</dbReference>
<evidence type="ECO:0000256" key="1">
    <source>
        <dbReference type="SAM" id="SignalP"/>
    </source>
</evidence>
<dbReference type="EMBL" id="KN831946">
    <property type="protein sequence ID" value="KIO13759.1"/>
    <property type="molecule type" value="Genomic_DNA"/>
</dbReference>
<dbReference type="GO" id="GO:0016787">
    <property type="term" value="F:hydrolase activity"/>
    <property type="evidence" value="ECO:0007669"/>
    <property type="project" value="UniProtKB-KW"/>
</dbReference>
<reference evidence="4" key="2">
    <citation type="submission" date="2015-01" db="EMBL/GenBank/DDBJ databases">
        <title>Evolutionary Origins and Diversification of the Mycorrhizal Mutualists.</title>
        <authorList>
            <consortium name="DOE Joint Genome Institute"/>
            <consortium name="Mycorrhizal Genomics Consortium"/>
            <person name="Kohler A."/>
            <person name="Kuo A."/>
            <person name="Nagy L.G."/>
            <person name="Floudas D."/>
            <person name="Copeland A."/>
            <person name="Barry K.W."/>
            <person name="Cichocki N."/>
            <person name="Veneault-Fourrey C."/>
            <person name="LaButti K."/>
            <person name="Lindquist E.A."/>
            <person name="Lipzen A."/>
            <person name="Lundell T."/>
            <person name="Morin E."/>
            <person name="Murat C."/>
            <person name="Riley R."/>
            <person name="Ohm R."/>
            <person name="Sun H."/>
            <person name="Tunlid A."/>
            <person name="Henrissat B."/>
            <person name="Grigoriev I.V."/>
            <person name="Hibbett D.S."/>
            <person name="Martin F."/>
        </authorList>
    </citation>
    <scope>NUCLEOTIDE SEQUENCE [LARGE SCALE GENOMIC DNA]</scope>
    <source>
        <strain evidence="4">Marx 270</strain>
    </source>
</reference>
<dbReference type="InParanoid" id="A0A0C3PXN1"/>
<reference evidence="3 4" key="1">
    <citation type="submission" date="2014-04" db="EMBL/GenBank/DDBJ databases">
        <authorList>
            <consortium name="DOE Joint Genome Institute"/>
            <person name="Kuo A."/>
            <person name="Kohler A."/>
            <person name="Costa M.D."/>
            <person name="Nagy L.G."/>
            <person name="Floudas D."/>
            <person name="Copeland A."/>
            <person name="Barry K.W."/>
            <person name="Cichocki N."/>
            <person name="Veneault-Fourrey C."/>
            <person name="LaButti K."/>
            <person name="Lindquist E.A."/>
            <person name="Lipzen A."/>
            <person name="Lundell T."/>
            <person name="Morin E."/>
            <person name="Murat C."/>
            <person name="Sun H."/>
            <person name="Tunlid A."/>
            <person name="Henrissat B."/>
            <person name="Grigoriev I.V."/>
            <person name="Hibbett D.S."/>
            <person name="Martin F."/>
            <person name="Nordberg H.P."/>
            <person name="Cantor M.N."/>
            <person name="Hua S.X."/>
        </authorList>
    </citation>
    <scope>NUCLEOTIDE SEQUENCE [LARGE SCALE GENOMIC DNA]</scope>
    <source>
        <strain evidence="3 4">Marx 270</strain>
    </source>
</reference>
<evidence type="ECO:0000259" key="2">
    <source>
        <dbReference type="Pfam" id="PF00128"/>
    </source>
</evidence>
<evidence type="ECO:0000313" key="4">
    <source>
        <dbReference type="Proteomes" id="UP000054217"/>
    </source>
</evidence>
<dbReference type="Pfam" id="PF00128">
    <property type="entry name" value="Alpha-amylase"/>
    <property type="match status" value="1"/>
</dbReference>
<gene>
    <name evidence="3" type="ORF">M404DRAFT_595769</name>
</gene>
<dbReference type="STRING" id="870435.A0A0C3PXN1"/>
<evidence type="ECO:0000313" key="3">
    <source>
        <dbReference type="EMBL" id="KIO13759.1"/>
    </source>
</evidence>
<dbReference type="InterPro" id="IPR006047">
    <property type="entry name" value="GH13_cat_dom"/>
</dbReference>
<accession>A0A0C3PXN1</accession>
<dbReference type="GO" id="GO:0009277">
    <property type="term" value="C:fungal-type cell wall"/>
    <property type="evidence" value="ECO:0007669"/>
    <property type="project" value="TreeGrafter"/>
</dbReference>
<dbReference type="OrthoDB" id="2690627at2759"/>
<dbReference type="GO" id="GO:0047657">
    <property type="term" value="F:alpha-1,3-glucan synthase activity"/>
    <property type="evidence" value="ECO:0007669"/>
    <property type="project" value="TreeGrafter"/>
</dbReference>
<dbReference type="Proteomes" id="UP000054217">
    <property type="component" value="Unassembled WGS sequence"/>
</dbReference>
<dbReference type="InterPro" id="IPR017853">
    <property type="entry name" value="GH"/>
</dbReference>
<organism evidence="3 4">
    <name type="scientific">Pisolithus tinctorius Marx 270</name>
    <dbReference type="NCBI Taxonomy" id="870435"/>
    <lineage>
        <taxon>Eukaryota</taxon>
        <taxon>Fungi</taxon>
        <taxon>Dikarya</taxon>
        <taxon>Basidiomycota</taxon>
        <taxon>Agaricomycotina</taxon>
        <taxon>Agaricomycetes</taxon>
        <taxon>Agaricomycetidae</taxon>
        <taxon>Boletales</taxon>
        <taxon>Sclerodermatineae</taxon>
        <taxon>Pisolithaceae</taxon>
        <taxon>Pisolithus</taxon>
    </lineage>
</organism>
<dbReference type="Gene3D" id="3.20.20.80">
    <property type="entry name" value="Glycosidases"/>
    <property type="match status" value="1"/>
</dbReference>
<keyword evidence="3" id="KW-0378">Hydrolase</keyword>